<sequence length="326" mass="36236">MRAQGSRASLVGLASQLFERASMDICCYVTWFGVFSLGGWVYECTFCAIKNRRWDNRGFLFGPVCPIYGFAGVAVLLLLTWLPRVLSVASTSMPWWEVFVFCSVGSAVLEYLTSYLLERFFHARWWDYSKIPLNLNGRICLPFALCFGLAGTLGYYYLAIPIASVSSGVSLMTWEVLALVIVGLMCADLGLTVSALTDLGKRIESAQSAFDAVMNVAVTDIASGRPPLGEDVSQSTKRIAAGMSGLQRRALRTVTNFTSERRNAAAQRLRRALGMAEREAHKAGERLERDAQEAGERVEHGLHGAEERIEREAGERDDRSDRREHR</sequence>
<comment type="caution">
    <text evidence="3">The sequence shown here is derived from an EMBL/GenBank/DDBJ whole genome shotgun (WGS) entry which is preliminary data.</text>
</comment>
<evidence type="ECO:0000256" key="1">
    <source>
        <dbReference type="SAM" id="MobiDB-lite"/>
    </source>
</evidence>
<reference evidence="3 4" key="1">
    <citation type="submission" date="2019-08" db="EMBL/GenBank/DDBJ databases">
        <title>In-depth cultivation of the pig gut microbiome towards novel bacterial diversity and tailored functional studies.</title>
        <authorList>
            <person name="Wylensek D."/>
            <person name="Hitch T.C.A."/>
            <person name="Clavel T."/>
        </authorList>
    </citation>
    <scope>NUCLEOTIDE SEQUENCE [LARGE SCALE GENOMIC DNA]</scope>
    <source>
        <strain evidence="3 4">CA-Schmier-601-WT-1</strain>
    </source>
</reference>
<keyword evidence="2" id="KW-1133">Transmembrane helix</keyword>
<feature type="transmembrane region" description="Helical" evidence="2">
    <location>
        <begin position="177"/>
        <end position="197"/>
    </location>
</feature>
<accession>A0A6N7XS59</accession>
<keyword evidence="2" id="KW-0812">Transmembrane</keyword>
<evidence type="ECO:0008006" key="5">
    <source>
        <dbReference type="Google" id="ProtNLM"/>
    </source>
</evidence>
<evidence type="ECO:0000256" key="2">
    <source>
        <dbReference type="SAM" id="Phobius"/>
    </source>
</evidence>
<gene>
    <name evidence="3" type="ORF">FYJ68_07075</name>
</gene>
<keyword evidence="2" id="KW-0472">Membrane</keyword>
<evidence type="ECO:0000313" key="3">
    <source>
        <dbReference type="EMBL" id="MST72866.1"/>
    </source>
</evidence>
<dbReference type="Pfam" id="PF06541">
    <property type="entry name" value="ABC_trans_CmpB"/>
    <property type="match status" value="1"/>
</dbReference>
<feature type="transmembrane region" description="Helical" evidence="2">
    <location>
        <begin position="138"/>
        <end position="157"/>
    </location>
</feature>
<dbReference type="EMBL" id="VUNC01000005">
    <property type="protein sequence ID" value="MST72866.1"/>
    <property type="molecule type" value="Genomic_DNA"/>
</dbReference>
<protein>
    <recommendedName>
        <fullName evidence="5">ABC transporter permease</fullName>
    </recommendedName>
</protein>
<evidence type="ECO:0000313" key="4">
    <source>
        <dbReference type="Proteomes" id="UP000469325"/>
    </source>
</evidence>
<feature type="transmembrane region" description="Helical" evidence="2">
    <location>
        <begin position="94"/>
        <end position="117"/>
    </location>
</feature>
<dbReference type="InterPro" id="IPR010540">
    <property type="entry name" value="CmpB_TMEM229"/>
</dbReference>
<feature type="region of interest" description="Disordered" evidence="1">
    <location>
        <begin position="277"/>
        <end position="326"/>
    </location>
</feature>
<name>A0A6N7XS59_9ACTN</name>
<feature type="transmembrane region" description="Helical" evidence="2">
    <location>
        <begin position="59"/>
        <end position="82"/>
    </location>
</feature>
<dbReference type="AlphaFoldDB" id="A0A6N7XS59"/>
<keyword evidence="4" id="KW-1185">Reference proteome</keyword>
<organism evidence="3 4">
    <name type="scientific">Olsenella porci</name>
    <dbReference type="NCBI Taxonomy" id="2652279"/>
    <lineage>
        <taxon>Bacteria</taxon>
        <taxon>Bacillati</taxon>
        <taxon>Actinomycetota</taxon>
        <taxon>Coriobacteriia</taxon>
        <taxon>Coriobacteriales</taxon>
        <taxon>Atopobiaceae</taxon>
        <taxon>Olsenella</taxon>
    </lineage>
</organism>
<dbReference type="Proteomes" id="UP000469325">
    <property type="component" value="Unassembled WGS sequence"/>
</dbReference>
<proteinExistence type="predicted"/>